<reference evidence="1" key="1">
    <citation type="submission" date="2014-05" db="EMBL/GenBank/DDBJ databases">
        <authorList>
            <person name="Jahns A.C."/>
            <person name="Eilers H."/>
            <person name="Alexeyev O.A."/>
        </authorList>
    </citation>
    <scope>NUCLEOTIDE SEQUENCE [LARGE SCALE GENOMIC DNA]</scope>
    <source>
        <strain evidence="1">DSM 20700</strain>
    </source>
</reference>
<evidence type="ECO:0000313" key="1">
    <source>
        <dbReference type="EMBL" id="OCT42498.1"/>
    </source>
</evidence>
<dbReference type="EMBL" id="JNBU01000018">
    <property type="protein sequence ID" value="OCT42498.1"/>
    <property type="molecule type" value="Genomic_DNA"/>
</dbReference>
<organism evidence="1">
    <name type="scientific">Cutibacterium granulosum DSM 20700</name>
    <dbReference type="NCBI Taxonomy" id="1160719"/>
    <lineage>
        <taxon>Bacteria</taxon>
        <taxon>Bacillati</taxon>
        <taxon>Actinomycetota</taxon>
        <taxon>Actinomycetes</taxon>
        <taxon>Propionibacteriales</taxon>
        <taxon>Propionibacteriaceae</taxon>
        <taxon>Cutibacterium</taxon>
    </lineage>
</organism>
<sequence>MVDMRLCPTLKGEMAEHDLVDGVGQTTMLPSQQPLCWRQRLRMTRITSLQPPRWTLTGTSMSVLAAIASSMTVRVQNS</sequence>
<protein>
    <submittedName>
        <fullName evidence="1">Uncharacterized protein</fullName>
    </submittedName>
</protein>
<dbReference type="AlphaFoldDB" id="A0A9X5R2B2"/>
<name>A0A9X5R2B2_9ACTN</name>
<gene>
    <name evidence="1" type="ORF">L860_09850</name>
</gene>
<comment type="caution">
    <text evidence="1">The sequence shown here is derived from an EMBL/GenBank/DDBJ whole genome shotgun (WGS) entry which is preliminary data.</text>
</comment>
<accession>A0A9X5R2B2</accession>
<proteinExistence type="predicted"/>